<dbReference type="GO" id="GO:0016757">
    <property type="term" value="F:glycosyltransferase activity"/>
    <property type="evidence" value="ECO:0007669"/>
    <property type="project" value="UniProtKB-KW"/>
</dbReference>
<comment type="caution">
    <text evidence="6">The sequence shown here is derived from an EMBL/GenBank/DDBJ whole genome shotgun (WGS) entry which is preliminary data.</text>
</comment>
<dbReference type="InterPro" id="IPR000537">
    <property type="entry name" value="UbiA_prenyltransferase"/>
</dbReference>
<comment type="subcellular location">
    <subcellularLocation>
        <location evidence="1">Membrane</location>
        <topology evidence="1">Multi-pass membrane protein</topology>
    </subcellularLocation>
</comment>
<dbReference type="Pfam" id="PF01040">
    <property type="entry name" value="UbiA"/>
    <property type="match status" value="1"/>
</dbReference>
<feature type="transmembrane region" description="Helical" evidence="5">
    <location>
        <begin position="68"/>
        <end position="92"/>
    </location>
</feature>
<dbReference type="EC" id="2.4.2.45" evidence="6"/>
<feature type="non-terminal residue" evidence="6">
    <location>
        <position position="1"/>
    </location>
</feature>
<keyword evidence="6" id="KW-0328">Glycosyltransferase</keyword>
<evidence type="ECO:0000256" key="3">
    <source>
        <dbReference type="ARBA" id="ARBA00022989"/>
    </source>
</evidence>
<keyword evidence="2 5" id="KW-0812">Transmembrane</keyword>
<evidence type="ECO:0000256" key="2">
    <source>
        <dbReference type="ARBA" id="ARBA00022692"/>
    </source>
</evidence>
<protein>
    <submittedName>
        <fullName evidence="6">Decaprenyl-phosphate phosphoribosyltransferase</fullName>
        <ecNumber evidence="6">2.4.2.45</ecNumber>
    </submittedName>
</protein>
<keyword evidence="7" id="KW-1185">Reference proteome</keyword>
<keyword evidence="6" id="KW-0808">Transferase</keyword>
<feature type="transmembrane region" description="Helical" evidence="5">
    <location>
        <begin position="260"/>
        <end position="278"/>
    </location>
</feature>
<keyword evidence="4 5" id="KW-0472">Membrane</keyword>
<feature type="transmembrane region" description="Helical" evidence="5">
    <location>
        <begin position="150"/>
        <end position="166"/>
    </location>
</feature>
<evidence type="ECO:0000256" key="5">
    <source>
        <dbReference type="SAM" id="Phobius"/>
    </source>
</evidence>
<dbReference type="Gene3D" id="1.10.357.140">
    <property type="entry name" value="UbiA prenyltransferase"/>
    <property type="match status" value="1"/>
</dbReference>
<keyword evidence="3 5" id="KW-1133">Transmembrane helix</keyword>
<feature type="transmembrane region" description="Helical" evidence="5">
    <location>
        <begin position="98"/>
        <end position="117"/>
    </location>
</feature>
<organism evidence="6 7">
    <name type="scientific">Streptomonospora algeriensis</name>
    <dbReference type="NCBI Taxonomy" id="995084"/>
    <lineage>
        <taxon>Bacteria</taxon>
        <taxon>Bacillati</taxon>
        <taxon>Actinomycetota</taxon>
        <taxon>Actinomycetes</taxon>
        <taxon>Streptosporangiales</taxon>
        <taxon>Nocardiopsidaceae</taxon>
        <taxon>Streptomonospora</taxon>
    </lineage>
</organism>
<reference evidence="7" key="1">
    <citation type="journal article" date="2019" name="Int. J. Syst. Evol. Microbiol.">
        <title>The Global Catalogue of Microorganisms (GCM) 10K type strain sequencing project: providing services to taxonomists for standard genome sequencing and annotation.</title>
        <authorList>
            <consortium name="The Broad Institute Genomics Platform"/>
            <consortium name="The Broad Institute Genome Sequencing Center for Infectious Disease"/>
            <person name="Wu L."/>
            <person name="Ma J."/>
        </authorList>
    </citation>
    <scope>NUCLEOTIDE SEQUENCE [LARGE SCALE GENOMIC DNA]</scope>
    <source>
        <strain evidence="7">CCUG 63369</strain>
    </source>
</reference>
<dbReference type="CDD" id="cd13963">
    <property type="entry name" value="PT_UbiA_2"/>
    <property type="match status" value="1"/>
</dbReference>
<evidence type="ECO:0000313" key="6">
    <source>
        <dbReference type="EMBL" id="MFD0803965.1"/>
    </source>
</evidence>
<evidence type="ECO:0000313" key="7">
    <source>
        <dbReference type="Proteomes" id="UP001596956"/>
    </source>
</evidence>
<feature type="transmembrane region" description="Helical" evidence="5">
    <location>
        <begin position="26"/>
        <end position="47"/>
    </location>
</feature>
<dbReference type="EMBL" id="JBHTHR010001248">
    <property type="protein sequence ID" value="MFD0803965.1"/>
    <property type="molecule type" value="Genomic_DNA"/>
</dbReference>
<gene>
    <name evidence="6" type="ORF">ACFQZU_21970</name>
</gene>
<dbReference type="Proteomes" id="UP001596956">
    <property type="component" value="Unassembled WGS sequence"/>
</dbReference>
<name>A0ABW3BLM4_9ACTN</name>
<proteinExistence type="predicted"/>
<evidence type="ECO:0000256" key="4">
    <source>
        <dbReference type="ARBA" id="ARBA00023136"/>
    </source>
</evidence>
<feature type="transmembrane region" description="Helical" evidence="5">
    <location>
        <begin position="187"/>
        <end position="213"/>
    </location>
</feature>
<dbReference type="NCBIfam" id="NF008978">
    <property type="entry name" value="PRK12324.1-4"/>
    <property type="match status" value="1"/>
</dbReference>
<evidence type="ECO:0000256" key="1">
    <source>
        <dbReference type="ARBA" id="ARBA00004141"/>
    </source>
</evidence>
<sequence length="279" mass="29461">RPRQWLKNLLVFAAPGTAGLLDDPGALAWSAAAFVLFCAASSGAYLLNDVRDAARDRRHERKRTRPVASGRLSPYLAAGTGAVLLVAAPAAVVPTGNWPLLAVLVAYPVLTTAYTLVLKNVTVADLVAVAGCHVLRAVAGGAAIGVPLTRWFLIVVCLGALLVVTGKREAELRRTPGAARTRDTLGGYSLGYLTQVRTMASAAMIVTYCLWALEDAVTTFSSVLHGVSIVPFILVVLRYHLLVDRGVGEEPEEIALGDRPLQLCGAALLVLIGLGVYLE</sequence>
<accession>A0ABW3BLM4</accession>
<dbReference type="InterPro" id="IPR044878">
    <property type="entry name" value="UbiA_sf"/>
</dbReference>
<feature type="transmembrane region" description="Helical" evidence="5">
    <location>
        <begin position="219"/>
        <end position="239"/>
    </location>
</feature>